<keyword evidence="1" id="KW-0472">Membrane</keyword>
<reference evidence="2" key="1">
    <citation type="submission" date="2020-06" db="EMBL/GenBank/DDBJ databases">
        <title>WGS assembly of Ceratodon purpureus strain R40.</title>
        <authorList>
            <person name="Carey S.B."/>
            <person name="Jenkins J."/>
            <person name="Shu S."/>
            <person name="Lovell J.T."/>
            <person name="Sreedasyam A."/>
            <person name="Maumus F."/>
            <person name="Tiley G.P."/>
            <person name="Fernandez-Pozo N."/>
            <person name="Barry K."/>
            <person name="Chen C."/>
            <person name="Wang M."/>
            <person name="Lipzen A."/>
            <person name="Daum C."/>
            <person name="Saski C.A."/>
            <person name="Payton A.C."/>
            <person name="Mcbreen J.C."/>
            <person name="Conrad R.E."/>
            <person name="Kollar L.M."/>
            <person name="Olsson S."/>
            <person name="Huttunen S."/>
            <person name="Landis J.B."/>
            <person name="Wickett N.J."/>
            <person name="Johnson M.G."/>
            <person name="Rensing S.A."/>
            <person name="Grimwood J."/>
            <person name="Schmutz J."/>
            <person name="Mcdaniel S.F."/>
        </authorList>
    </citation>
    <scope>NUCLEOTIDE SEQUENCE</scope>
    <source>
        <strain evidence="2">R40</strain>
    </source>
</reference>
<organism evidence="2 3">
    <name type="scientific">Ceratodon purpureus</name>
    <name type="common">Fire moss</name>
    <name type="synonym">Dicranum purpureum</name>
    <dbReference type="NCBI Taxonomy" id="3225"/>
    <lineage>
        <taxon>Eukaryota</taxon>
        <taxon>Viridiplantae</taxon>
        <taxon>Streptophyta</taxon>
        <taxon>Embryophyta</taxon>
        <taxon>Bryophyta</taxon>
        <taxon>Bryophytina</taxon>
        <taxon>Bryopsida</taxon>
        <taxon>Dicranidae</taxon>
        <taxon>Pseudoditrichales</taxon>
        <taxon>Ditrichaceae</taxon>
        <taxon>Ceratodon</taxon>
    </lineage>
</organism>
<evidence type="ECO:0000313" key="2">
    <source>
        <dbReference type="EMBL" id="KAG0580775.1"/>
    </source>
</evidence>
<feature type="transmembrane region" description="Helical" evidence="1">
    <location>
        <begin position="67"/>
        <end position="85"/>
    </location>
</feature>
<keyword evidence="3" id="KW-1185">Reference proteome</keyword>
<protein>
    <submittedName>
        <fullName evidence="2">Uncharacterized protein</fullName>
    </submittedName>
</protein>
<sequence length="86" mass="8878">MAVPKSIIFLVLFLIAGATLSLVWVRSSRGGSPVELHLDHNTAASLRRMLRRRGVGGGGGSSDCAESLGGLSLALVISSLAACFLI</sequence>
<dbReference type="Proteomes" id="UP000822688">
    <property type="component" value="Chromosome 4"/>
</dbReference>
<keyword evidence="1" id="KW-1133">Transmembrane helix</keyword>
<accession>A0A8T0ICR2</accession>
<dbReference type="AlphaFoldDB" id="A0A8T0ICR2"/>
<comment type="caution">
    <text evidence="2">The sequence shown here is derived from an EMBL/GenBank/DDBJ whole genome shotgun (WGS) entry which is preliminary data.</text>
</comment>
<name>A0A8T0ICR2_CERPU</name>
<dbReference type="EMBL" id="CM026424">
    <property type="protein sequence ID" value="KAG0580775.1"/>
    <property type="molecule type" value="Genomic_DNA"/>
</dbReference>
<evidence type="ECO:0000313" key="3">
    <source>
        <dbReference type="Proteomes" id="UP000822688"/>
    </source>
</evidence>
<keyword evidence="1" id="KW-0812">Transmembrane</keyword>
<gene>
    <name evidence="2" type="ORF">KC19_4G198300</name>
</gene>
<evidence type="ECO:0000256" key="1">
    <source>
        <dbReference type="SAM" id="Phobius"/>
    </source>
</evidence>
<feature type="transmembrane region" description="Helical" evidence="1">
    <location>
        <begin position="7"/>
        <end position="25"/>
    </location>
</feature>
<proteinExistence type="predicted"/>